<dbReference type="EMBL" id="LT906468">
    <property type="protein sequence ID" value="SNV45969.1"/>
    <property type="molecule type" value="Genomic_DNA"/>
</dbReference>
<evidence type="ECO:0000313" key="2">
    <source>
        <dbReference type="Proteomes" id="UP000215355"/>
    </source>
</evidence>
<evidence type="ECO:0008006" key="3">
    <source>
        <dbReference type="Google" id="ProtNLM"/>
    </source>
</evidence>
<dbReference type="RefSeq" id="WP_093094922.1">
    <property type="nucleotide sequence ID" value="NZ_FNGK01000001.1"/>
</dbReference>
<name>A0AAJ5BZH5_9SPHI</name>
<proteinExistence type="predicted"/>
<gene>
    <name evidence="1" type="ORF">SAMEA4412673_01167</name>
</gene>
<accession>A0AAJ5BZH5</accession>
<dbReference type="Proteomes" id="UP000215355">
    <property type="component" value="Chromosome 1"/>
</dbReference>
<protein>
    <recommendedName>
        <fullName evidence="3">PTS sugar transporter subunit IIBC</fullName>
    </recommendedName>
</protein>
<reference evidence="1 2" key="1">
    <citation type="submission" date="2017-06" db="EMBL/GenBank/DDBJ databases">
        <authorList>
            <consortium name="Pathogen Informatics"/>
        </authorList>
    </citation>
    <scope>NUCLEOTIDE SEQUENCE [LARGE SCALE GENOMIC DNA]</scope>
    <source>
        <strain evidence="1 2">NCTC12149</strain>
    </source>
</reference>
<organism evidence="1 2">
    <name type="scientific">Sphingobacterium mizutaii</name>
    <dbReference type="NCBI Taxonomy" id="1010"/>
    <lineage>
        <taxon>Bacteria</taxon>
        <taxon>Pseudomonadati</taxon>
        <taxon>Bacteroidota</taxon>
        <taxon>Sphingobacteriia</taxon>
        <taxon>Sphingobacteriales</taxon>
        <taxon>Sphingobacteriaceae</taxon>
        <taxon>Sphingobacterium</taxon>
    </lineage>
</organism>
<dbReference type="AlphaFoldDB" id="A0AAJ5BZH5"/>
<sequence length="54" mass="6260">MNFIDKRVSIKQAIDILTQNGIHVDENEATLILDFLYLISKNHKEPKKVEIPEP</sequence>
<dbReference type="KEGG" id="smiz:4412673_01167"/>
<evidence type="ECO:0000313" key="1">
    <source>
        <dbReference type="EMBL" id="SNV45969.1"/>
    </source>
</evidence>